<name>A0A437UJ26_ENTAV</name>
<evidence type="ECO:0000313" key="1">
    <source>
        <dbReference type="EMBL" id="RVU93643.1"/>
    </source>
</evidence>
<dbReference type="Proteomes" id="UP000288388">
    <property type="component" value="Unassembled WGS sequence"/>
</dbReference>
<proteinExistence type="predicted"/>
<sequence length="108" mass="12640">MSIIDDVKKLLNGTLDEKLEIVERRTKERLSSLVKLDNVPEQLDYISYEVTLKRFNRIGQEGMTSYTQEGLSMVFPDSDFSEYQQEIDDFIKNNDPNYSNRTSAARFF</sequence>
<accession>A0A437UJ26</accession>
<comment type="caution">
    <text evidence="1">The sequence shown here is derived from an EMBL/GenBank/DDBJ whole genome shotgun (WGS) entry which is preliminary data.</text>
</comment>
<gene>
    <name evidence="1" type="ORF">EK398_01505</name>
</gene>
<evidence type="ECO:0000313" key="2">
    <source>
        <dbReference type="Proteomes" id="UP000288388"/>
    </source>
</evidence>
<reference evidence="1 2" key="1">
    <citation type="submission" date="2018-12" db="EMBL/GenBank/DDBJ databases">
        <title>A novel vanA-carrying plasmid in a clinical isolate of Enterococcus avium.</title>
        <authorList>
            <person name="Bernasconi O.J."/>
            <person name="Luzzaro F."/>
            <person name="Endimiani A."/>
        </authorList>
    </citation>
    <scope>NUCLEOTIDE SEQUENCE [LARGE SCALE GENOMIC DNA]</scope>
    <source>
        <strain evidence="1 2">LC0559/18</strain>
    </source>
</reference>
<dbReference type="RefSeq" id="WP_127978085.1">
    <property type="nucleotide sequence ID" value="NZ_JAYEYR010000005.1"/>
</dbReference>
<dbReference type="AlphaFoldDB" id="A0A437UJ26"/>
<dbReference type="EMBL" id="RYZS01000001">
    <property type="protein sequence ID" value="RVU93643.1"/>
    <property type="molecule type" value="Genomic_DNA"/>
</dbReference>
<protein>
    <recommendedName>
        <fullName evidence="3">Phage head-tail connector protein</fullName>
    </recommendedName>
</protein>
<organism evidence="1 2">
    <name type="scientific">Enterococcus avium</name>
    <name type="common">Streptococcus avium</name>
    <dbReference type="NCBI Taxonomy" id="33945"/>
    <lineage>
        <taxon>Bacteria</taxon>
        <taxon>Bacillati</taxon>
        <taxon>Bacillota</taxon>
        <taxon>Bacilli</taxon>
        <taxon>Lactobacillales</taxon>
        <taxon>Enterococcaceae</taxon>
        <taxon>Enterococcus</taxon>
    </lineage>
</organism>
<dbReference type="Pfam" id="PF05135">
    <property type="entry name" value="Phage_connect_1"/>
    <property type="match status" value="1"/>
</dbReference>
<dbReference type="InterPro" id="IPR021146">
    <property type="entry name" value="Phage_gp6-like_head-tail"/>
</dbReference>
<evidence type="ECO:0008006" key="3">
    <source>
        <dbReference type="Google" id="ProtNLM"/>
    </source>
</evidence>